<dbReference type="SUPFAM" id="SSF47923">
    <property type="entry name" value="Ypt/Rab-GAP domain of gyp1p"/>
    <property type="match status" value="2"/>
</dbReference>
<dbReference type="PROSITE" id="PS50086">
    <property type="entry name" value="TBC_RABGAP"/>
    <property type="match status" value="1"/>
</dbReference>
<feature type="compositionally biased region" description="Low complexity" evidence="3">
    <location>
        <begin position="326"/>
        <end position="341"/>
    </location>
</feature>
<feature type="compositionally biased region" description="Basic and acidic residues" evidence="3">
    <location>
        <begin position="628"/>
        <end position="642"/>
    </location>
</feature>
<keyword evidence="6" id="KW-1185">Reference proteome</keyword>
<feature type="compositionally biased region" description="Polar residues" evidence="3">
    <location>
        <begin position="347"/>
        <end position="362"/>
    </location>
</feature>
<dbReference type="EMBL" id="KQ965921">
    <property type="protein sequence ID" value="KXS08921.1"/>
    <property type="molecule type" value="Genomic_DNA"/>
</dbReference>
<feature type="region of interest" description="Disordered" evidence="3">
    <location>
        <begin position="28"/>
        <end position="108"/>
    </location>
</feature>
<name>A0A138ZWT3_GONPJ</name>
<evidence type="ECO:0000313" key="5">
    <source>
        <dbReference type="EMBL" id="KXS08921.1"/>
    </source>
</evidence>
<feature type="compositionally biased region" description="Basic residues" evidence="3">
    <location>
        <begin position="49"/>
        <end position="59"/>
    </location>
</feature>
<sequence length="1097" mass="115884">MAVLTGSPGDKRPEQSPSAIKIESGLTVPSMGAGAGLGQQSGTGVKGNSHTHRRTHSHSHSLGPLGHSPSTRNTFNTSGYSAMSVSPTQSSTQTQSHSKHSINIPTRPLTPSPPPLVAFIFKNPSHVDTFGLRSIAWLLFLLILPPISPSSSVPDLDLWLASLLSLRSRYATLKQSLSKLPSSSSPASFPSDPSPTASAVPDPLSLSPSSPWIQYFADETLRGTISVDVARTFPDLSFFHPPSTADSTTDTPSTTSPPQSPPGGPEPRLDWAAICNSVLFVHARLNPSVSYRQGMHELAAVVLFALARERGYDDEARLVPGFAASPASFSDSSTVSRTLSSNKRSKASPSRSWTKPLTLSRNSPKSSPPGSPTSPTSPPSPKSPTSPVAPATLALDKHHFLSTLCSSSPADLEADIYVIFASIMSRLSPLYEHEDPGPVALSSSTSTSPTGQASQARSLARKPPLVWVCKGVQEEMLRWEEPEMEAKMKEAGVEGQVWGIRFLRLLFSREFPLPQLLDLWDALLASDPGFRLPISALDPPLWSAEDNTGEMETKLVKDKDAWTGWNVADAGMVEWTAVAVASEAREKVLAPDSPHAALTALLRFVDPAPHLSPGRLASLAWGMRSRYEAGDRGDPRRGKNWERSGSVTGLVRASTEDEMEGEGWTDLGDGRTMALAGKVPGAWVSGNKATKALGSAGSNSENPPARSQNIPTTPPVSTFQMGIPLPLPTSLADVQSAIAGAVQGLGLGRLGVEPKARHPAPYEHRGWDKMQATGGSGVKPWIGVGAGPTMGTGARSNAVDVESARQDGSNEEKHTSGQGLYVAMAGRMVGPAMEDAQANSSISSSPSNRVAAVLEDVDSVLTSILGLAPMGKISVEQWKRAWEEATVRLKEAQRLLVEAKRAAAVAGDGRAENLGVGTQGAPDKINNGSSHGVETAVVRMVDIEDVLKEDEDQVDIGDRSTQPVDAVFEATDSGVSPHSPLHRVPIEPMQRDFSHPIRRETSSTPAPLGELMSDARSALAKLPRFVGNVAERARLAVEGVTDDGTGSVGERGKGDSAFASTGSNLGGKFVMKKSGTLTGTVDGVRIADPLGAFGGDE</sequence>
<feature type="region of interest" description="Disordered" evidence="3">
    <location>
        <begin position="326"/>
        <end position="390"/>
    </location>
</feature>
<feature type="compositionally biased region" description="Basic and acidic residues" evidence="3">
    <location>
        <begin position="802"/>
        <end position="815"/>
    </location>
</feature>
<feature type="region of interest" description="Disordered" evidence="3">
    <location>
        <begin position="434"/>
        <end position="458"/>
    </location>
</feature>
<dbReference type="GO" id="GO:0005096">
    <property type="term" value="F:GTPase activator activity"/>
    <property type="evidence" value="ECO:0007669"/>
    <property type="project" value="UniProtKB-KW"/>
</dbReference>
<feature type="region of interest" description="Disordered" evidence="3">
    <location>
        <begin position="790"/>
        <end position="816"/>
    </location>
</feature>
<reference evidence="5 6" key="1">
    <citation type="journal article" date="2015" name="Genome Biol. Evol.">
        <title>Phylogenomic analyses indicate that early fungi evolved digesting cell walls of algal ancestors of land plants.</title>
        <authorList>
            <person name="Chang Y."/>
            <person name="Wang S."/>
            <person name="Sekimoto S."/>
            <person name="Aerts A.L."/>
            <person name="Choi C."/>
            <person name="Clum A."/>
            <person name="LaButti K.M."/>
            <person name="Lindquist E.A."/>
            <person name="Yee Ngan C."/>
            <person name="Ohm R.A."/>
            <person name="Salamov A.A."/>
            <person name="Grigoriev I.V."/>
            <person name="Spatafora J.W."/>
            <person name="Berbee M.L."/>
        </authorList>
    </citation>
    <scope>NUCLEOTIDE SEQUENCE [LARGE SCALE GENOMIC DNA]</scope>
    <source>
        <strain evidence="5 6">JEL478</strain>
    </source>
</reference>
<evidence type="ECO:0000256" key="1">
    <source>
        <dbReference type="ARBA" id="ARBA00022468"/>
    </source>
</evidence>
<feature type="region of interest" description="Disordered" evidence="3">
    <location>
        <begin position="179"/>
        <end position="203"/>
    </location>
</feature>
<dbReference type="Gene3D" id="1.10.8.270">
    <property type="entry name" value="putative rabgap domain of human tbc1 domain family member 14 like domains"/>
    <property type="match status" value="1"/>
</dbReference>
<dbReference type="PANTHER" id="PTHR22957">
    <property type="entry name" value="TBC1 DOMAIN FAMILY MEMBER GTPASE-ACTIVATING PROTEIN"/>
    <property type="match status" value="1"/>
</dbReference>
<feature type="compositionally biased region" description="Low complexity" evidence="3">
    <location>
        <begin position="241"/>
        <end position="257"/>
    </location>
</feature>
<feature type="region of interest" description="Disordered" evidence="3">
    <location>
        <begin position="1041"/>
        <end position="1065"/>
    </location>
</feature>
<dbReference type="STRING" id="1344416.A0A138ZWT3"/>
<dbReference type="InterPro" id="IPR035969">
    <property type="entry name" value="Rab-GAP_TBC_sf"/>
</dbReference>
<feature type="compositionally biased region" description="Polar residues" evidence="3">
    <location>
        <begin position="441"/>
        <end position="457"/>
    </location>
</feature>
<protein>
    <recommendedName>
        <fullName evidence="4">Rab-GAP TBC domain-containing protein</fullName>
    </recommendedName>
</protein>
<organism evidence="5 6">
    <name type="scientific">Gonapodya prolifera (strain JEL478)</name>
    <name type="common">Monoblepharis prolifera</name>
    <dbReference type="NCBI Taxonomy" id="1344416"/>
    <lineage>
        <taxon>Eukaryota</taxon>
        <taxon>Fungi</taxon>
        <taxon>Fungi incertae sedis</taxon>
        <taxon>Chytridiomycota</taxon>
        <taxon>Chytridiomycota incertae sedis</taxon>
        <taxon>Monoblepharidomycetes</taxon>
        <taxon>Monoblepharidales</taxon>
        <taxon>Gonapodyaceae</taxon>
        <taxon>Gonapodya</taxon>
    </lineage>
</organism>
<evidence type="ECO:0000259" key="4">
    <source>
        <dbReference type="PROSITE" id="PS50086"/>
    </source>
</evidence>
<proteinExistence type="predicted"/>
<dbReference type="Gene3D" id="1.10.472.80">
    <property type="entry name" value="Ypt/Rab-GAP domain of gyp1p, domain 3"/>
    <property type="match status" value="1"/>
</dbReference>
<dbReference type="OrthoDB" id="27140at2759"/>
<evidence type="ECO:0000313" key="6">
    <source>
        <dbReference type="Proteomes" id="UP000070544"/>
    </source>
</evidence>
<feature type="region of interest" description="Disordered" evidence="3">
    <location>
        <begin position="690"/>
        <end position="712"/>
    </location>
</feature>
<feature type="compositionally biased region" description="Low complexity" evidence="3">
    <location>
        <begin position="60"/>
        <end position="70"/>
    </location>
</feature>
<feature type="compositionally biased region" description="Polar residues" evidence="3">
    <location>
        <begin position="71"/>
        <end position="83"/>
    </location>
</feature>
<dbReference type="AlphaFoldDB" id="A0A138ZWT3"/>
<keyword evidence="1" id="KW-0343">GTPase activation</keyword>
<evidence type="ECO:0000256" key="3">
    <source>
        <dbReference type="SAM" id="MobiDB-lite"/>
    </source>
</evidence>
<feature type="domain" description="Rab-GAP TBC" evidence="4">
    <location>
        <begin position="127"/>
        <end position="527"/>
    </location>
</feature>
<gene>
    <name evidence="5" type="ORF">M427DRAFT_65036</name>
</gene>
<feature type="coiled-coil region" evidence="2">
    <location>
        <begin position="875"/>
        <end position="902"/>
    </location>
</feature>
<feature type="compositionally biased region" description="Pro residues" evidence="3">
    <location>
        <begin position="366"/>
        <end position="384"/>
    </location>
</feature>
<feature type="compositionally biased region" description="Polar residues" evidence="3">
    <location>
        <begin position="696"/>
        <end position="712"/>
    </location>
</feature>
<accession>A0A138ZWT3</accession>
<dbReference type="SMART" id="SM00164">
    <property type="entry name" value="TBC"/>
    <property type="match status" value="1"/>
</dbReference>
<keyword evidence="2" id="KW-0175">Coiled coil</keyword>
<dbReference type="PANTHER" id="PTHR22957:SF337">
    <property type="entry name" value="TBC1 DOMAIN FAMILY MEMBER 5"/>
    <property type="match status" value="1"/>
</dbReference>
<dbReference type="Proteomes" id="UP000070544">
    <property type="component" value="Unassembled WGS sequence"/>
</dbReference>
<feature type="compositionally biased region" description="Low complexity" evidence="3">
    <location>
        <begin position="84"/>
        <end position="96"/>
    </location>
</feature>
<dbReference type="InterPro" id="IPR000195">
    <property type="entry name" value="Rab-GAP-TBC_dom"/>
</dbReference>
<feature type="region of interest" description="Disordered" evidence="3">
    <location>
        <begin position="628"/>
        <end position="668"/>
    </location>
</feature>
<feature type="region of interest" description="Disordered" evidence="3">
    <location>
        <begin position="241"/>
        <end position="268"/>
    </location>
</feature>
<feature type="compositionally biased region" description="Gly residues" evidence="3">
    <location>
        <begin position="33"/>
        <end position="45"/>
    </location>
</feature>
<evidence type="ECO:0000256" key="2">
    <source>
        <dbReference type="SAM" id="Coils"/>
    </source>
</evidence>